<protein>
    <submittedName>
        <fullName evidence="2">Uncharacterized protein</fullName>
    </submittedName>
</protein>
<comment type="caution">
    <text evidence="2">The sequence shown here is derived from an EMBL/GenBank/DDBJ whole genome shotgun (WGS) entry which is preliminary data.</text>
</comment>
<evidence type="ECO:0000256" key="1">
    <source>
        <dbReference type="SAM" id="SignalP"/>
    </source>
</evidence>
<dbReference type="OrthoDB" id="9825659at2"/>
<name>A0A150WCG1_BDEBC</name>
<gene>
    <name evidence="2" type="ORF">AZI85_11195</name>
</gene>
<evidence type="ECO:0000313" key="2">
    <source>
        <dbReference type="EMBL" id="KYG60570.1"/>
    </source>
</evidence>
<reference evidence="2 3" key="1">
    <citation type="submission" date="2016-03" db="EMBL/GenBank/DDBJ databases">
        <authorList>
            <person name="Ploux O."/>
        </authorList>
    </citation>
    <scope>NUCLEOTIDE SEQUENCE [LARGE SCALE GENOMIC DNA]</scope>
    <source>
        <strain evidence="2 3">BER2</strain>
    </source>
</reference>
<dbReference type="AlphaFoldDB" id="A0A150WCG1"/>
<evidence type="ECO:0000313" key="3">
    <source>
        <dbReference type="Proteomes" id="UP000075391"/>
    </source>
</evidence>
<dbReference type="RefSeq" id="WP_063244849.1">
    <property type="nucleotide sequence ID" value="NZ_CP168967.1"/>
</dbReference>
<keyword evidence="1" id="KW-0732">Signal</keyword>
<feature type="chain" id="PRO_5007572693" evidence="1">
    <location>
        <begin position="19"/>
        <end position="143"/>
    </location>
</feature>
<dbReference type="Proteomes" id="UP000075391">
    <property type="component" value="Unassembled WGS sequence"/>
</dbReference>
<sequence length="143" mass="16152">MKTLIATLIVLASFTAKADDFQNAEANYLPIPTQIVFNNHMDRAVWVTIYNSISRISDNACLQPGESTFFTGYYPPFFYQVRGEVKENLDCGGRTYDDITKAGRMTGWYGIDATMYRKGNSTEMDIHDGYNPLGGAYPEFNEE</sequence>
<proteinExistence type="predicted"/>
<feature type="signal peptide" evidence="1">
    <location>
        <begin position="1"/>
        <end position="18"/>
    </location>
</feature>
<organism evidence="2 3">
    <name type="scientific">Bdellovibrio bacteriovorus</name>
    <dbReference type="NCBI Taxonomy" id="959"/>
    <lineage>
        <taxon>Bacteria</taxon>
        <taxon>Pseudomonadati</taxon>
        <taxon>Bdellovibrionota</taxon>
        <taxon>Bdellovibrionia</taxon>
        <taxon>Bdellovibrionales</taxon>
        <taxon>Pseudobdellovibrionaceae</taxon>
        <taxon>Bdellovibrio</taxon>
    </lineage>
</organism>
<dbReference type="EMBL" id="LUKF01000019">
    <property type="protein sequence ID" value="KYG60570.1"/>
    <property type="molecule type" value="Genomic_DNA"/>
</dbReference>
<accession>A0A150WCG1</accession>